<accession>A0A3L6G0I4</accession>
<evidence type="ECO:0000313" key="2">
    <source>
        <dbReference type="Proteomes" id="UP000251960"/>
    </source>
</evidence>
<proteinExistence type="predicted"/>
<dbReference type="AlphaFoldDB" id="A0A3L6G0I4"/>
<organism evidence="1 2">
    <name type="scientific">Zea mays</name>
    <name type="common">Maize</name>
    <dbReference type="NCBI Taxonomy" id="4577"/>
    <lineage>
        <taxon>Eukaryota</taxon>
        <taxon>Viridiplantae</taxon>
        <taxon>Streptophyta</taxon>
        <taxon>Embryophyta</taxon>
        <taxon>Tracheophyta</taxon>
        <taxon>Spermatophyta</taxon>
        <taxon>Magnoliopsida</taxon>
        <taxon>Liliopsida</taxon>
        <taxon>Poales</taxon>
        <taxon>Poaceae</taxon>
        <taxon>PACMAD clade</taxon>
        <taxon>Panicoideae</taxon>
        <taxon>Andropogonodae</taxon>
        <taxon>Andropogoneae</taxon>
        <taxon>Tripsacinae</taxon>
        <taxon>Zea</taxon>
    </lineage>
</organism>
<dbReference type="Proteomes" id="UP000251960">
    <property type="component" value="Chromosome 2"/>
</dbReference>
<name>A0A3L6G0I4_MAIZE</name>
<dbReference type="EMBL" id="NCVQ01000003">
    <property type="protein sequence ID" value="PWZ40618.1"/>
    <property type="molecule type" value="Genomic_DNA"/>
</dbReference>
<evidence type="ECO:0000313" key="1">
    <source>
        <dbReference type="EMBL" id="PWZ40618.1"/>
    </source>
</evidence>
<reference evidence="1 2" key="1">
    <citation type="journal article" date="2018" name="Nat. Genet.">
        <title>Extensive intraspecific gene order and gene structural variations between Mo17 and other maize genomes.</title>
        <authorList>
            <person name="Sun S."/>
            <person name="Zhou Y."/>
            <person name="Chen J."/>
            <person name="Shi J."/>
            <person name="Zhao H."/>
            <person name="Zhao H."/>
            <person name="Song W."/>
            <person name="Zhang M."/>
            <person name="Cui Y."/>
            <person name="Dong X."/>
            <person name="Liu H."/>
            <person name="Ma X."/>
            <person name="Jiao Y."/>
            <person name="Wang B."/>
            <person name="Wei X."/>
            <person name="Stein J.C."/>
            <person name="Glaubitz J.C."/>
            <person name="Lu F."/>
            <person name="Yu G."/>
            <person name="Liang C."/>
            <person name="Fengler K."/>
            <person name="Li B."/>
            <person name="Rafalski A."/>
            <person name="Schnable P.S."/>
            <person name="Ware D.H."/>
            <person name="Buckler E.S."/>
            <person name="Lai J."/>
        </authorList>
    </citation>
    <scope>NUCLEOTIDE SEQUENCE [LARGE SCALE GENOMIC DNA]</scope>
    <source>
        <strain evidence="2">cv. Missouri 17</strain>
        <tissue evidence="1">Seedling</tissue>
    </source>
</reference>
<sequence>MTLPSCSLLFAHGSALEIE</sequence>
<comment type="caution">
    <text evidence="1">The sequence shown here is derived from an EMBL/GenBank/DDBJ whole genome shotgun (WGS) entry which is preliminary data.</text>
</comment>
<protein>
    <submittedName>
        <fullName evidence="1">Uncharacterized protein</fullName>
    </submittedName>
</protein>
<gene>
    <name evidence="1" type="ORF">Zm00014a_015138</name>
</gene>